<reference evidence="2 3" key="1">
    <citation type="submission" date="2017-03" db="EMBL/GenBank/DDBJ databases">
        <title>Sulfur activation and transportation mechanism of thermophilic Archaea Acidianus manzaensis YN-25.</title>
        <authorList>
            <person name="Ma Y."/>
            <person name="Yang Y."/>
            <person name="Xia J."/>
        </authorList>
    </citation>
    <scope>NUCLEOTIDE SEQUENCE [LARGE SCALE GENOMIC DNA]</scope>
    <source>
        <strain evidence="2 3">YN-25</strain>
    </source>
</reference>
<name>A0A1W6JX57_9CREN</name>
<sequence length="173" mass="20347">MRVKINYPLTLISLVFNILISTLPGYWWYYSIGKLAVIQDSPFQIYISLFNQSLVITNFINVFLFAFRFYIIGISIYYIFLLLKGKKNTMLTITWISYLYILDPVIIFIIFNFILKYFIPIHYNFFIVGEENISIHSGNYIINTYIQSYPTEEFILAIIVGSVNLASRIIKNL</sequence>
<keyword evidence="1" id="KW-1133">Transmembrane helix</keyword>
<evidence type="ECO:0000313" key="3">
    <source>
        <dbReference type="Proteomes" id="UP000193404"/>
    </source>
</evidence>
<keyword evidence="3" id="KW-1185">Reference proteome</keyword>
<dbReference type="EMBL" id="CP020477">
    <property type="protein sequence ID" value="ARM74843.1"/>
    <property type="molecule type" value="Genomic_DNA"/>
</dbReference>
<feature type="transmembrane region" description="Helical" evidence="1">
    <location>
        <begin position="95"/>
        <end position="119"/>
    </location>
</feature>
<dbReference type="OrthoDB" id="41808at2157"/>
<dbReference type="AlphaFoldDB" id="A0A1W6JX57"/>
<feature type="transmembrane region" description="Helical" evidence="1">
    <location>
        <begin position="59"/>
        <end position="83"/>
    </location>
</feature>
<proteinExistence type="predicted"/>
<gene>
    <name evidence="2" type="ORF">B6F84_01580</name>
</gene>
<feature type="transmembrane region" description="Helical" evidence="1">
    <location>
        <begin position="7"/>
        <end position="29"/>
    </location>
</feature>
<dbReference type="Proteomes" id="UP000193404">
    <property type="component" value="Chromosome"/>
</dbReference>
<dbReference type="GeneID" id="41589569"/>
<evidence type="ECO:0000256" key="1">
    <source>
        <dbReference type="SAM" id="Phobius"/>
    </source>
</evidence>
<dbReference type="KEGG" id="aman:B6F84_01580"/>
<organism evidence="2 3">
    <name type="scientific">Acidianus manzaensis</name>
    <dbReference type="NCBI Taxonomy" id="282676"/>
    <lineage>
        <taxon>Archaea</taxon>
        <taxon>Thermoproteota</taxon>
        <taxon>Thermoprotei</taxon>
        <taxon>Sulfolobales</taxon>
        <taxon>Sulfolobaceae</taxon>
        <taxon>Acidianus</taxon>
    </lineage>
</organism>
<protein>
    <submittedName>
        <fullName evidence="2">Uncharacterized protein</fullName>
    </submittedName>
</protein>
<keyword evidence="1" id="KW-0472">Membrane</keyword>
<dbReference type="RefSeq" id="WP_148690594.1">
    <property type="nucleotide sequence ID" value="NZ_CP020477.1"/>
</dbReference>
<keyword evidence="1" id="KW-0812">Transmembrane</keyword>
<accession>A0A1W6JX57</accession>
<evidence type="ECO:0000313" key="2">
    <source>
        <dbReference type="EMBL" id="ARM74843.1"/>
    </source>
</evidence>